<evidence type="ECO:0000313" key="2">
    <source>
        <dbReference type="Proteomes" id="UP000297299"/>
    </source>
</evidence>
<dbReference type="EMBL" id="PHWZ01000046">
    <property type="protein sequence ID" value="TEY78684.1"/>
    <property type="molecule type" value="Genomic_DNA"/>
</dbReference>
<keyword evidence="2" id="KW-1185">Reference proteome</keyword>
<gene>
    <name evidence="1" type="ORF">BOTCAL_0046g00050</name>
</gene>
<protein>
    <submittedName>
        <fullName evidence="1">Uncharacterized protein</fullName>
    </submittedName>
</protein>
<comment type="caution">
    <text evidence="1">The sequence shown here is derived from an EMBL/GenBank/DDBJ whole genome shotgun (WGS) entry which is preliminary data.</text>
</comment>
<name>A0A4Y8DDU4_9HELO</name>
<accession>A0A4Y8DDU4</accession>
<dbReference type="AlphaFoldDB" id="A0A4Y8DDU4"/>
<sequence length="72" mass="8044">MNTAVSDFYSLCHKMGHPPPAFISGAHVQVTAAADLMTNSILRRPEGQTMEWHEAMRLFTERLAQRLNEGSS</sequence>
<dbReference type="OrthoDB" id="3470487at2759"/>
<dbReference type="Proteomes" id="UP000297299">
    <property type="component" value="Unassembled WGS sequence"/>
</dbReference>
<proteinExistence type="predicted"/>
<evidence type="ECO:0000313" key="1">
    <source>
        <dbReference type="EMBL" id="TEY78684.1"/>
    </source>
</evidence>
<organism evidence="1 2">
    <name type="scientific">Botryotinia calthae</name>
    <dbReference type="NCBI Taxonomy" id="38488"/>
    <lineage>
        <taxon>Eukaryota</taxon>
        <taxon>Fungi</taxon>
        <taxon>Dikarya</taxon>
        <taxon>Ascomycota</taxon>
        <taxon>Pezizomycotina</taxon>
        <taxon>Leotiomycetes</taxon>
        <taxon>Helotiales</taxon>
        <taxon>Sclerotiniaceae</taxon>
        <taxon>Botryotinia</taxon>
    </lineage>
</organism>
<reference evidence="1 2" key="1">
    <citation type="submission" date="2017-11" db="EMBL/GenBank/DDBJ databases">
        <title>Comparative genomics of Botrytis spp.</title>
        <authorList>
            <person name="Valero-Jimenez C.A."/>
            <person name="Tapia P."/>
            <person name="Veloso J."/>
            <person name="Silva-Moreno E."/>
            <person name="Staats M."/>
            <person name="Valdes J.H."/>
            <person name="Van Kan J.A.L."/>
        </authorList>
    </citation>
    <scope>NUCLEOTIDE SEQUENCE [LARGE SCALE GENOMIC DNA]</scope>
    <source>
        <strain evidence="1 2">MUCL2830</strain>
    </source>
</reference>